<dbReference type="SUPFAM" id="SSF52540">
    <property type="entry name" value="P-loop containing nucleoside triphosphate hydrolases"/>
    <property type="match status" value="1"/>
</dbReference>
<evidence type="ECO:0000256" key="1">
    <source>
        <dbReference type="SAM" id="Coils"/>
    </source>
</evidence>
<dbReference type="EMBL" id="BARS01048227">
    <property type="protein sequence ID" value="GAG34266.1"/>
    <property type="molecule type" value="Genomic_DNA"/>
</dbReference>
<proteinExistence type="predicted"/>
<dbReference type="CDD" id="cd00009">
    <property type="entry name" value="AAA"/>
    <property type="match status" value="1"/>
</dbReference>
<accession>X0YBQ3</accession>
<dbReference type="GO" id="GO:0005524">
    <property type="term" value="F:ATP binding"/>
    <property type="evidence" value="ECO:0007669"/>
    <property type="project" value="InterPro"/>
</dbReference>
<dbReference type="AlphaFoldDB" id="X0YBQ3"/>
<gene>
    <name evidence="3" type="ORF">S01H1_72326</name>
</gene>
<protein>
    <recommendedName>
        <fullName evidence="2">IstB-like ATP-binding domain-containing protein</fullName>
    </recommendedName>
</protein>
<name>X0YBQ3_9ZZZZ</name>
<dbReference type="PANTHER" id="PTHR30050:SF4">
    <property type="entry name" value="ATP-BINDING PROTEIN RV3427C IN INSERTION SEQUENCE-RELATED"/>
    <property type="match status" value="1"/>
</dbReference>
<evidence type="ECO:0000259" key="2">
    <source>
        <dbReference type="Pfam" id="PF01695"/>
    </source>
</evidence>
<dbReference type="GO" id="GO:0006260">
    <property type="term" value="P:DNA replication"/>
    <property type="evidence" value="ECO:0007669"/>
    <property type="project" value="TreeGrafter"/>
</dbReference>
<reference evidence="3" key="1">
    <citation type="journal article" date="2014" name="Front. Microbiol.">
        <title>High frequency of phylogenetically diverse reductive dehalogenase-homologous genes in deep subseafloor sedimentary metagenomes.</title>
        <authorList>
            <person name="Kawai M."/>
            <person name="Futagami T."/>
            <person name="Toyoda A."/>
            <person name="Takaki Y."/>
            <person name="Nishi S."/>
            <person name="Hori S."/>
            <person name="Arai W."/>
            <person name="Tsubouchi T."/>
            <person name="Morono Y."/>
            <person name="Uchiyama I."/>
            <person name="Ito T."/>
            <person name="Fujiyama A."/>
            <person name="Inagaki F."/>
            <person name="Takami H."/>
        </authorList>
    </citation>
    <scope>NUCLEOTIDE SEQUENCE</scope>
    <source>
        <strain evidence="3">Expedition CK06-06</strain>
    </source>
</reference>
<dbReference type="Pfam" id="PF01695">
    <property type="entry name" value="IstB_IS21"/>
    <property type="match status" value="1"/>
</dbReference>
<dbReference type="PANTHER" id="PTHR30050">
    <property type="entry name" value="CHROMOSOMAL REPLICATION INITIATOR PROTEIN DNAA"/>
    <property type="match status" value="1"/>
</dbReference>
<dbReference type="InterPro" id="IPR002611">
    <property type="entry name" value="IstB_ATP-bd"/>
</dbReference>
<dbReference type="Gene3D" id="3.40.50.300">
    <property type="entry name" value="P-loop containing nucleotide triphosphate hydrolases"/>
    <property type="match status" value="1"/>
</dbReference>
<dbReference type="InterPro" id="IPR027417">
    <property type="entry name" value="P-loop_NTPase"/>
</dbReference>
<feature type="non-terminal residue" evidence="3">
    <location>
        <position position="173"/>
    </location>
</feature>
<keyword evidence="1" id="KW-0175">Coiled coil</keyword>
<feature type="domain" description="IstB-like ATP-binding" evidence="2">
    <location>
        <begin position="9"/>
        <end position="172"/>
    </location>
</feature>
<comment type="caution">
    <text evidence="3">The sequence shown here is derived from an EMBL/GenBank/DDBJ whole genome shotgun (WGS) entry which is preliminary data.</text>
</comment>
<sequence>MLNEPTLEKLRELRLNALAENWCEQRKDPKMTGLDFDERFGLLVDAEWLDRQNKRLARNLREAKLRLSDACIEGIDYPARRKLDKAVIRGLASCTWIHEHHNVVITGPTGVGKTYIACALAQQACRKGYRVLYRRVPRIFDEILLARADGTYPRWLAKVARFDVVVLDDWGLV</sequence>
<feature type="coiled-coil region" evidence="1">
    <location>
        <begin position="46"/>
        <end position="73"/>
    </location>
</feature>
<evidence type="ECO:0000313" key="3">
    <source>
        <dbReference type="EMBL" id="GAG34266.1"/>
    </source>
</evidence>
<organism evidence="3">
    <name type="scientific">marine sediment metagenome</name>
    <dbReference type="NCBI Taxonomy" id="412755"/>
    <lineage>
        <taxon>unclassified sequences</taxon>
        <taxon>metagenomes</taxon>
        <taxon>ecological metagenomes</taxon>
    </lineage>
</organism>